<dbReference type="InParanoid" id="A0A2G5EG69"/>
<name>A0A2G5EG69_AQUCA</name>
<feature type="transmembrane region" description="Helical" evidence="1">
    <location>
        <begin position="49"/>
        <end position="72"/>
    </location>
</feature>
<evidence type="ECO:0000313" key="3">
    <source>
        <dbReference type="Proteomes" id="UP000230069"/>
    </source>
</evidence>
<proteinExistence type="predicted"/>
<accession>A0A2G5EG69</accession>
<evidence type="ECO:0000313" key="2">
    <source>
        <dbReference type="EMBL" id="PIA54764.1"/>
    </source>
</evidence>
<keyword evidence="1" id="KW-1133">Transmembrane helix</keyword>
<dbReference type="AlphaFoldDB" id="A0A2G5EG69"/>
<dbReference type="Proteomes" id="UP000230069">
    <property type="component" value="Unassembled WGS sequence"/>
</dbReference>
<feature type="transmembrane region" description="Helical" evidence="1">
    <location>
        <begin position="9"/>
        <end position="29"/>
    </location>
</feature>
<dbReference type="EMBL" id="KZ305026">
    <property type="protein sequence ID" value="PIA54764.1"/>
    <property type="molecule type" value="Genomic_DNA"/>
</dbReference>
<gene>
    <name evidence="2" type="ORF">AQUCO_00900979v1</name>
</gene>
<sequence>MCDHLSSRSYLLQGIGVGSAGIQLLHHILAWEQGTYRYGGSLNLTGGFFFLFCCCCCGFQLGTEMYVIMYVCMV</sequence>
<keyword evidence="3" id="KW-1185">Reference proteome</keyword>
<protein>
    <submittedName>
        <fullName evidence="2">Uncharacterized protein</fullName>
    </submittedName>
</protein>
<keyword evidence="1" id="KW-0812">Transmembrane</keyword>
<reference evidence="2 3" key="1">
    <citation type="submission" date="2017-09" db="EMBL/GenBank/DDBJ databases">
        <title>WGS assembly of Aquilegia coerulea Goldsmith.</title>
        <authorList>
            <person name="Hodges S."/>
            <person name="Kramer E."/>
            <person name="Nordborg M."/>
            <person name="Tomkins J."/>
            <person name="Borevitz J."/>
            <person name="Derieg N."/>
            <person name="Yan J."/>
            <person name="Mihaltcheva S."/>
            <person name="Hayes R.D."/>
            <person name="Rokhsar D."/>
        </authorList>
    </citation>
    <scope>NUCLEOTIDE SEQUENCE [LARGE SCALE GENOMIC DNA]</scope>
    <source>
        <strain evidence="3">cv. Goldsmith</strain>
    </source>
</reference>
<keyword evidence="1" id="KW-0472">Membrane</keyword>
<evidence type="ECO:0000256" key="1">
    <source>
        <dbReference type="SAM" id="Phobius"/>
    </source>
</evidence>
<organism evidence="2 3">
    <name type="scientific">Aquilegia coerulea</name>
    <name type="common">Rocky mountain columbine</name>
    <dbReference type="NCBI Taxonomy" id="218851"/>
    <lineage>
        <taxon>Eukaryota</taxon>
        <taxon>Viridiplantae</taxon>
        <taxon>Streptophyta</taxon>
        <taxon>Embryophyta</taxon>
        <taxon>Tracheophyta</taxon>
        <taxon>Spermatophyta</taxon>
        <taxon>Magnoliopsida</taxon>
        <taxon>Ranunculales</taxon>
        <taxon>Ranunculaceae</taxon>
        <taxon>Thalictroideae</taxon>
        <taxon>Aquilegia</taxon>
    </lineage>
</organism>